<evidence type="ECO:0000256" key="1">
    <source>
        <dbReference type="SAM" id="SignalP"/>
    </source>
</evidence>
<proteinExistence type="predicted"/>
<organism evidence="2 3">
    <name type="scientific">Pantoea osteomyelitidis</name>
    <dbReference type="NCBI Taxonomy" id="3230026"/>
    <lineage>
        <taxon>Bacteria</taxon>
        <taxon>Pseudomonadati</taxon>
        <taxon>Pseudomonadota</taxon>
        <taxon>Gammaproteobacteria</taxon>
        <taxon>Enterobacterales</taxon>
        <taxon>Erwiniaceae</taxon>
        <taxon>Pantoea</taxon>
    </lineage>
</organism>
<reference evidence="2 3" key="1">
    <citation type="submission" date="2024-08" db="EMBL/GenBank/DDBJ databases">
        <title>Pantoea ronii - a newly identified human opportunistic pathogen.</title>
        <authorList>
            <person name="Keidar-Friedman D."/>
            <person name="Sorek N."/>
            <person name="Leshin-Carmel D."/>
            <person name="Tsur A."/>
            <person name="Amsalem M."/>
            <person name="Tolkach D."/>
            <person name="Brosh-Nissimov T."/>
        </authorList>
    </citation>
    <scope>NUCLEOTIDE SEQUENCE [LARGE SCALE GENOMIC DNA]</scope>
    <source>
        <strain evidence="2 3">AA23256</strain>
    </source>
</reference>
<evidence type="ECO:0000313" key="3">
    <source>
        <dbReference type="Proteomes" id="UP001611251"/>
    </source>
</evidence>
<evidence type="ECO:0000313" key="2">
    <source>
        <dbReference type="EMBL" id="MFH8135064.1"/>
    </source>
</evidence>
<gene>
    <name evidence="2" type="ORF">ABU178_12885</name>
</gene>
<dbReference type="RefSeq" id="WP_397215398.1">
    <property type="nucleotide sequence ID" value="NZ_JBGFSN010000004.1"/>
</dbReference>
<name>A0ABW7PXJ9_9GAMM</name>
<feature type="signal peptide" evidence="1">
    <location>
        <begin position="1"/>
        <end position="19"/>
    </location>
</feature>
<dbReference type="EMBL" id="JBGFSN010000004">
    <property type="protein sequence ID" value="MFH8135064.1"/>
    <property type="molecule type" value="Genomic_DNA"/>
</dbReference>
<protein>
    <recommendedName>
        <fullName evidence="4">FidL-like membrane protein</fullName>
    </recommendedName>
</protein>
<accession>A0ABW7PXJ9</accession>
<sequence>MAAMKYISSFALAAAIALAGVWYQQQRASGSVACNGHINKVFQTAESSLTLEGVVTLVFHNPEKGDARFSGWLAAGERHYRVDRIVTFTLAAENDAGLYLAKSTRLETSPDDDAPPELIRKASLLSRTHSFISMHKLENGTLVLGDGLVPFLYCTPEHAA</sequence>
<keyword evidence="1" id="KW-0732">Signal</keyword>
<dbReference type="Proteomes" id="UP001611251">
    <property type="component" value="Unassembled WGS sequence"/>
</dbReference>
<evidence type="ECO:0008006" key="4">
    <source>
        <dbReference type="Google" id="ProtNLM"/>
    </source>
</evidence>
<feature type="chain" id="PRO_5046795228" description="FidL-like membrane protein" evidence="1">
    <location>
        <begin position="20"/>
        <end position="160"/>
    </location>
</feature>
<keyword evidence="3" id="KW-1185">Reference proteome</keyword>
<comment type="caution">
    <text evidence="2">The sequence shown here is derived from an EMBL/GenBank/DDBJ whole genome shotgun (WGS) entry which is preliminary data.</text>
</comment>